<reference evidence="11 12" key="1">
    <citation type="submission" date="2016-09" db="EMBL/GenBank/DDBJ databases">
        <title>Pseudonocardia autotrophica DSM535, a candidate organism with high potential of specific P450 cytochromes.</title>
        <authorList>
            <person name="Grumaz C."/>
            <person name="Vainshtein Y."/>
            <person name="Kirstahler P."/>
            <person name="Sohn K."/>
        </authorList>
    </citation>
    <scope>NUCLEOTIDE SEQUENCE [LARGE SCALE GENOMIC DNA]</scope>
    <source>
        <strain evidence="11 12">DSM 535</strain>
    </source>
</reference>
<evidence type="ECO:0000256" key="7">
    <source>
        <dbReference type="ARBA" id="ARBA00023136"/>
    </source>
</evidence>
<dbReference type="SUPFAM" id="SSF161098">
    <property type="entry name" value="MetI-like"/>
    <property type="match status" value="2"/>
</dbReference>
<keyword evidence="3" id="KW-1003">Cell membrane</keyword>
<comment type="subcellular location">
    <subcellularLocation>
        <location evidence="1">Cell inner membrane</location>
        <topology evidence="1">Multi-pass membrane protein</topology>
    </subcellularLocation>
    <subcellularLocation>
        <location evidence="8">Cell membrane</location>
        <topology evidence="8">Multi-pass membrane protein</topology>
    </subcellularLocation>
</comment>
<comment type="caution">
    <text evidence="11">The sequence shown here is derived from an EMBL/GenBank/DDBJ whole genome shotgun (WGS) entry which is preliminary data.</text>
</comment>
<feature type="transmembrane region" description="Helical" evidence="8">
    <location>
        <begin position="502"/>
        <end position="525"/>
    </location>
</feature>
<dbReference type="GO" id="GO:0055085">
    <property type="term" value="P:transmembrane transport"/>
    <property type="evidence" value="ECO:0007669"/>
    <property type="project" value="InterPro"/>
</dbReference>
<dbReference type="CDD" id="cd06261">
    <property type="entry name" value="TM_PBP2"/>
    <property type="match status" value="1"/>
</dbReference>
<feature type="transmembrane region" description="Helical" evidence="8">
    <location>
        <begin position="124"/>
        <end position="148"/>
    </location>
</feature>
<evidence type="ECO:0000313" key="12">
    <source>
        <dbReference type="Proteomes" id="UP000194360"/>
    </source>
</evidence>
<sequence>MTVSPPRADRPVEAPPDPARRTGRPARRHSGWKASGPLLAILAFLILIPAGLVLFGAFSVDVPRPGSIGLDLTLENFAVLAEPEIRQASLNSLIIATGASLLAVLLGAGVAFLAARTDVPARPFVYLVGLTPMFLPSYVGALAWSMLGSPGAGLLNILFRDLGIGLEVNLYSLGGLVFVMGMYYAPYAFLLVHASMSMMNPDLEEAAVVHGGTHRRMVRSVTVPLALPAILGSALLVFVLVFENFPVAQVLASPGSIDTIPTYIYRMMNTYPSRGNEAAALAVVLVAVVLIVTWLQRRALAKRSYTTVSGKGVKAGRIRLGGWRWPAFGIAAVYFALAVVLPLLALALTSVRRSPYIGSLSELFEEGALDLSAYGAGTLGSFSFWSIVGNSVLVAVGAAAFGTILSFLVAYVVYRTRARGRGALEGISMTPLAVPAIVLGMGLLWTWLMMPVQLYGTLWVLVVAFVAVQMPQGLRSVAASIQSTDRDLEDAAVLLGARRRRAITAVTVPLMRTALSATFLLLLMLSMRELTVPLFLYTNDTKILSIAIFDQFENGGALHVAAAMSLLYCLIMFVLSYLPRRFGKGLGE</sequence>
<evidence type="ECO:0000259" key="10">
    <source>
        <dbReference type="PROSITE" id="PS50928"/>
    </source>
</evidence>
<keyword evidence="7 8" id="KW-0472">Membrane</keyword>
<dbReference type="PANTHER" id="PTHR43357:SF4">
    <property type="entry name" value="INNER MEMBRANE ABC TRANSPORTER PERMEASE PROTEIN YDCV"/>
    <property type="match status" value="1"/>
</dbReference>
<feature type="transmembrane region" description="Helical" evidence="8">
    <location>
        <begin position="93"/>
        <end position="115"/>
    </location>
</feature>
<name>A0A1Y2MKN5_PSEAH</name>
<feature type="transmembrane region" description="Helical" evidence="8">
    <location>
        <begin position="327"/>
        <end position="348"/>
    </location>
</feature>
<accession>A0A1Y2MKN5</accession>
<evidence type="ECO:0000256" key="2">
    <source>
        <dbReference type="ARBA" id="ARBA00022448"/>
    </source>
</evidence>
<feature type="transmembrane region" description="Helical" evidence="8">
    <location>
        <begin position="168"/>
        <end position="192"/>
    </location>
</feature>
<dbReference type="AlphaFoldDB" id="A0A1Y2MKN5"/>
<feature type="region of interest" description="Disordered" evidence="9">
    <location>
        <begin position="1"/>
        <end position="31"/>
    </location>
</feature>
<keyword evidence="12" id="KW-1185">Reference proteome</keyword>
<feature type="transmembrane region" description="Helical" evidence="8">
    <location>
        <begin position="221"/>
        <end position="242"/>
    </location>
</feature>
<feature type="compositionally biased region" description="Basic residues" evidence="9">
    <location>
        <begin position="21"/>
        <end position="31"/>
    </location>
</feature>
<keyword evidence="5 8" id="KW-0812">Transmembrane</keyword>
<evidence type="ECO:0000256" key="8">
    <source>
        <dbReference type="RuleBase" id="RU363032"/>
    </source>
</evidence>
<dbReference type="InterPro" id="IPR000515">
    <property type="entry name" value="MetI-like"/>
</dbReference>
<dbReference type="OrthoDB" id="5100908at2"/>
<feature type="domain" description="ABC transmembrane type-1" evidence="10">
    <location>
        <begin position="388"/>
        <end position="579"/>
    </location>
</feature>
<feature type="transmembrane region" description="Helical" evidence="8">
    <location>
        <begin position="557"/>
        <end position="578"/>
    </location>
</feature>
<keyword evidence="6 8" id="KW-1133">Transmembrane helix</keyword>
<evidence type="ECO:0000256" key="6">
    <source>
        <dbReference type="ARBA" id="ARBA00022989"/>
    </source>
</evidence>
<evidence type="ECO:0000256" key="1">
    <source>
        <dbReference type="ARBA" id="ARBA00004429"/>
    </source>
</evidence>
<dbReference type="PROSITE" id="PS50928">
    <property type="entry name" value="ABC_TM1"/>
    <property type="match status" value="2"/>
</dbReference>
<dbReference type="Proteomes" id="UP000194360">
    <property type="component" value="Unassembled WGS sequence"/>
</dbReference>
<dbReference type="STRING" id="2074.BG845_05788"/>
<comment type="similarity">
    <text evidence="8">Belongs to the binding-protein-dependent transport system permease family.</text>
</comment>
<dbReference type="EMBL" id="MIGB01000046">
    <property type="protein sequence ID" value="OSY35825.1"/>
    <property type="molecule type" value="Genomic_DNA"/>
</dbReference>
<proteinExistence type="inferred from homology"/>
<evidence type="ECO:0000256" key="5">
    <source>
        <dbReference type="ARBA" id="ARBA00022692"/>
    </source>
</evidence>
<keyword evidence="2 8" id="KW-0813">Transport</keyword>
<organism evidence="11 12">
    <name type="scientific">Pseudonocardia autotrophica</name>
    <name type="common">Amycolata autotrophica</name>
    <name type="synonym">Nocardia autotrophica</name>
    <dbReference type="NCBI Taxonomy" id="2074"/>
    <lineage>
        <taxon>Bacteria</taxon>
        <taxon>Bacillati</taxon>
        <taxon>Actinomycetota</taxon>
        <taxon>Actinomycetes</taxon>
        <taxon>Pseudonocardiales</taxon>
        <taxon>Pseudonocardiaceae</taxon>
        <taxon>Pseudonocardia</taxon>
    </lineage>
</organism>
<evidence type="ECO:0000256" key="4">
    <source>
        <dbReference type="ARBA" id="ARBA00022519"/>
    </source>
</evidence>
<evidence type="ECO:0000256" key="3">
    <source>
        <dbReference type="ARBA" id="ARBA00022475"/>
    </source>
</evidence>
<gene>
    <name evidence="11" type="primary">ydcU</name>
    <name evidence="11" type="ORF">BG845_05788</name>
</gene>
<keyword evidence="4" id="KW-0997">Cell inner membrane</keyword>
<evidence type="ECO:0000313" key="11">
    <source>
        <dbReference type="EMBL" id="OSY35825.1"/>
    </source>
</evidence>
<feature type="transmembrane region" description="Helical" evidence="8">
    <location>
        <begin position="454"/>
        <end position="471"/>
    </location>
</feature>
<evidence type="ECO:0000256" key="9">
    <source>
        <dbReference type="SAM" id="MobiDB-lite"/>
    </source>
</evidence>
<feature type="transmembrane region" description="Helical" evidence="8">
    <location>
        <begin position="392"/>
        <end position="414"/>
    </location>
</feature>
<dbReference type="GO" id="GO:0005886">
    <property type="term" value="C:plasma membrane"/>
    <property type="evidence" value="ECO:0007669"/>
    <property type="project" value="UniProtKB-SubCell"/>
</dbReference>
<feature type="transmembrane region" description="Helical" evidence="8">
    <location>
        <begin position="426"/>
        <end position="448"/>
    </location>
</feature>
<feature type="domain" description="ABC transmembrane type-1" evidence="10">
    <location>
        <begin position="89"/>
        <end position="296"/>
    </location>
</feature>
<dbReference type="InterPro" id="IPR035906">
    <property type="entry name" value="MetI-like_sf"/>
</dbReference>
<dbReference type="Gene3D" id="1.10.3720.10">
    <property type="entry name" value="MetI-like"/>
    <property type="match status" value="2"/>
</dbReference>
<dbReference type="RefSeq" id="WP_085915893.1">
    <property type="nucleotide sequence ID" value="NZ_AP018920.1"/>
</dbReference>
<feature type="transmembrane region" description="Helical" evidence="8">
    <location>
        <begin position="278"/>
        <end position="295"/>
    </location>
</feature>
<dbReference type="PANTHER" id="PTHR43357">
    <property type="entry name" value="INNER MEMBRANE ABC TRANSPORTER PERMEASE PROTEIN YDCV"/>
    <property type="match status" value="1"/>
</dbReference>
<dbReference type="Pfam" id="PF00528">
    <property type="entry name" value="BPD_transp_1"/>
    <property type="match status" value="2"/>
</dbReference>
<protein>
    <submittedName>
        <fullName evidence="11">Inner membrane ABC transporter permease protein YdcU</fullName>
    </submittedName>
</protein>
<feature type="transmembrane region" description="Helical" evidence="8">
    <location>
        <begin position="37"/>
        <end position="58"/>
    </location>
</feature>